<dbReference type="InterPro" id="IPR014716">
    <property type="entry name" value="Fibrinogen_a/b/g_C_1"/>
</dbReference>
<evidence type="ECO:0000256" key="2">
    <source>
        <dbReference type="SAM" id="SignalP"/>
    </source>
</evidence>
<dbReference type="GO" id="GO:0005615">
    <property type="term" value="C:extracellular space"/>
    <property type="evidence" value="ECO:0007669"/>
    <property type="project" value="TreeGrafter"/>
</dbReference>
<name>A0A1I8N9N4_MUSDO</name>
<dbReference type="CDD" id="cd00087">
    <property type="entry name" value="FReD"/>
    <property type="match status" value="1"/>
</dbReference>
<dbReference type="Gene3D" id="3.90.215.10">
    <property type="entry name" value="Gamma Fibrinogen, chain A, domain 1"/>
    <property type="match status" value="1"/>
</dbReference>
<dbReference type="Pfam" id="PF00147">
    <property type="entry name" value="Fibrinogen_C"/>
    <property type="match status" value="1"/>
</dbReference>
<dbReference type="VEuPathDB" id="VectorBase:MDOMA2_019921"/>
<feature type="domain" description="Fibrinogen C-terminal" evidence="3">
    <location>
        <begin position="43"/>
        <end position="276"/>
    </location>
</feature>
<evidence type="ECO:0000313" key="6">
    <source>
        <dbReference type="RefSeq" id="XP_005188406.1"/>
    </source>
</evidence>
<dbReference type="KEGG" id="mde:101889548"/>
<dbReference type="InterPro" id="IPR020837">
    <property type="entry name" value="Fibrinogen_CS"/>
</dbReference>
<dbReference type="STRING" id="7370.A0A1I8N9N4"/>
<dbReference type="Proteomes" id="UP001652621">
    <property type="component" value="Unplaced"/>
</dbReference>
<proteinExistence type="predicted"/>
<gene>
    <name evidence="4" type="primary">101889548</name>
    <name evidence="6" type="synonym">LOC101889548</name>
</gene>
<dbReference type="AlphaFoldDB" id="A0A1I8N9N4"/>
<dbReference type="PROSITE" id="PS51406">
    <property type="entry name" value="FIBRINOGEN_C_2"/>
    <property type="match status" value="1"/>
</dbReference>
<evidence type="ECO:0000313" key="4">
    <source>
        <dbReference type="EnsemblMetazoa" id="MDOA013011-PA"/>
    </source>
</evidence>
<sequence length="276" mass="32165">MMQRNFCIYLILLLTKQLAFASDLDEYTEREKNEIELYRQLFLRLNTIIKANIEMKGEILDVKDELKTIDEKLNTTSSTQCCSGVTKYDPFLDEQFQNFGDGWITIQRRLNGIENFDRPWADYKNGFGDSSLEFFIGLEKLYALTLVKPCELLIVLKDFDKNTRYAHYDTFRLGSESENYLLKELGRYSGTAGDSLGYHKGAQFSTLDRDNDAHASLHCAEKFGGGWWYQACHESNLNGHYVKSDHERSFASGIHWKTFRPNWYSLKFSQIMVRPK</sequence>
<dbReference type="PROSITE" id="PS00514">
    <property type="entry name" value="FIBRINOGEN_C_1"/>
    <property type="match status" value="1"/>
</dbReference>
<dbReference type="PANTHER" id="PTHR19143">
    <property type="entry name" value="FIBRINOGEN/TENASCIN/ANGIOPOEITIN"/>
    <property type="match status" value="1"/>
</dbReference>
<dbReference type="InterPro" id="IPR036056">
    <property type="entry name" value="Fibrinogen-like_C"/>
</dbReference>
<keyword evidence="1" id="KW-1015">Disulfide bond</keyword>
<feature type="signal peptide" evidence="2">
    <location>
        <begin position="1"/>
        <end position="21"/>
    </location>
</feature>
<protein>
    <submittedName>
        <fullName evidence="6">Angiopoietin-related protein 2</fullName>
    </submittedName>
</protein>
<accession>A0A1I8N9N4</accession>
<reference evidence="6" key="2">
    <citation type="submission" date="2025-04" db="UniProtKB">
        <authorList>
            <consortium name="RefSeq"/>
        </authorList>
    </citation>
    <scope>IDENTIFICATION</scope>
    <source>
        <strain evidence="6">Aabys</strain>
    </source>
</reference>
<evidence type="ECO:0000313" key="5">
    <source>
        <dbReference type="Proteomes" id="UP001652621"/>
    </source>
</evidence>
<dbReference type="InterPro" id="IPR050373">
    <property type="entry name" value="Fibrinogen_C-term_domain"/>
</dbReference>
<keyword evidence="5" id="KW-1185">Reference proteome</keyword>
<dbReference type="EnsemblMetazoa" id="MDOA013011-RA">
    <property type="protein sequence ID" value="MDOA013011-PA"/>
    <property type="gene ID" value="MDOA013011"/>
</dbReference>
<dbReference type="SMART" id="SM00186">
    <property type="entry name" value="FBG"/>
    <property type="match status" value="1"/>
</dbReference>
<dbReference type="SUPFAM" id="SSF56496">
    <property type="entry name" value="Fibrinogen C-terminal domain-like"/>
    <property type="match status" value="1"/>
</dbReference>
<dbReference type="eggNOG" id="KOG2579">
    <property type="taxonomic scope" value="Eukaryota"/>
</dbReference>
<dbReference type="PANTHER" id="PTHR19143:SF327">
    <property type="entry name" value="FI21813P1-RELATED"/>
    <property type="match status" value="1"/>
</dbReference>
<keyword evidence="2" id="KW-0732">Signal</keyword>
<dbReference type="GeneID" id="101889548"/>
<feature type="chain" id="PRO_5044561411" evidence="2">
    <location>
        <begin position="22"/>
        <end position="276"/>
    </location>
</feature>
<dbReference type="OrthoDB" id="6145874at2759"/>
<evidence type="ECO:0000259" key="3">
    <source>
        <dbReference type="PROSITE" id="PS51406"/>
    </source>
</evidence>
<dbReference type="VEuPathDB" id="VectorBase:MDOA013011"/>
<dbReference type="InterPro" id="IPR002181">
    <property type="entry name" value="Fibrinogen_a/b/g_C_dom"/>
</dbReference>
<reference evidence="4" key="1">
    <citation type="submission" date="2020-05" db="UniProtKB">
        <authorList>
            <consortium name="EnsemblMetazoa"/>
        </authorList>
    </citation>
    <scope>IDENTIFICATION</scope>
    <source>
        <strain evidence="4">Aabys</strain>
    </source>
</reference>
<evidence type="ECO:0000256" key="1">
    <source>
        <dbReference type="ARBA" id="ARBA00023157"/>
    </source>
</evidence>
<organism evidence="4">
    <name type="scientific">Musca domestica</name>
    <name type="common">House fly</name>
    <dbReference type="NCBI Taxonomy" id="7370"/>
    <lineage>
        <taxon>Eukaryota</taxon>
        <taxon>Metazoa</taxon>
        <taxon>Ecdysozoa</taxon>
        <taxon>Arthropoda</taxon>
        <taxon>Hexapoda</taxon>
        <taxon>Insecta</taxon>
        <taxon>Pterygota</taxon>
        <taxon>Neoptera</taxon>
        <taxon>Endopterygota</taxon>
        <taxon>Diptera</taxon>
        <taxon>Brachycera</taxon>
        <taxon>Muscomorpha</taxon>
        <taxon>Muscoidea</taxon>
        <taxon>Muscidae</taxon>
        <taxon>Musca</taxon>
    </lineage>
</organism>
<dbReference type="RefSeq" id="XP_005188406.1">
    <property type="nucleotide sequence ID" value="XM_005188349.3"/>
</dbReference>